<sequence>MTNPFTVVSQLNSPSHAQDTLHFDLQSAGFILLRCFPDTRWCIEIVLPVIEQIADNQMRIRLFHEDGEAKNRFPKVADIFADHGRKDAKTFRSGKVRSGIFDITSSCERHHSQLMRKIAVTPDCGY</sequence>
<evidence type="ECO:0000313" key="2">
    <source>
        <dbReference type="Proteomes" id="UP000298663"/>
    </source>
</evidence>
<organism evidence="1 2">
    <name type="scientific">Steinernema carpocapsae</name>
    <name type="common">Entomopathogenic nematode</name>
    <dbReference type="NCBI Taxonomy" id="34508"/>
    <lineage>
        <taxon>Eukaryota</taxon>
        <taxon>Metazoa</taxon>
        <taxon>Ecdysozoa</taxon>
        <taxon>Nematoda</taxon>
        <taxon>Chromadorea</taxon>
        <taxon>Rhabditida</taxon>
        <taxon>Tylenchina</taxon>
        <taxon>Panagrolaimomorpha</taxon>
        <taxon>Strongyloidoidea</taxon>
        <taxon>Steinernematidae</taxon>
        <taxon>Steinernema</taxon>
    </lineage>
</organism>
<gene>
    <name evidence="1" type="ORF">L596_001802</name>
</gene>
<proteinExistence type="predicted"/>
<dbReference type="Proteomes" id="UP000298663">
    <property type="component" value="Unassembled WGS sequence"/>
</dbReference>
<dbReference type="EMBL" id="AZBU02000001">
    <property type="protein sequence ID" value="TMS34162.1"/>
    <property type="molecule type" value="Genomic_DNA"/>
</dbReference>
<reference evidence="1 2" key="1">
    <citation type="journal article" date="2015" name="Genome Biol.">
        <title>Comparative genomics of Steinernema reveals deeply conserved gene regulatory networks.</title>
        <authorList>
            <person name="Dillman A.R."/>
            <person name="Macchietto M."/>
            <person name="Porter C.F."/>
            <person name="Rogers A."/>
            <person name="Williams B."/>
            <person name="Antoshechkin I."/>
            <person name="Lee M.M."/>
            <person name="Goodwin Z."/>
            <person name="Lu X."/>
            <person name="Lewis E.E."/>
            <person name="Goodrich-Blair H."/>
            <person name="Stock S.P."/>
            <person name="Adams B.J."/>
            <person name="Sternberg P.W."/>
            <person name="Mortazavi A."/>
        </authorList>
    </citation>
    <scope>NUCLEOTIDE SEQUENCE [LARGE SCALE GENOMIC DNA]</scope>
    <source>
        <strain evidence="1 2">ALL</strain>
    </source>
</reference>
<accession>A0A4U8UMK0</accession>
<comment type="caution">
    <text evidence="1">The sequence shown here is derived from an EMBL/GenBank/DDBJ whole genome shotgun (WGS) entry which is preliminary data.</text>
</comment>
<reference evidence="1 2" key="2">
    <citation type="journal article" date="2019" name="G3 (Bethesda)">
        <title>Hybrid Assembly of the Genome of the Entomopathogenic Nematode Steinernema carpocapsae Identifies the X-Chromosome.</title>
        <authorList>
            <person name="Serra L."/>
            <person name="Macchietto M."/>
            <person name="Macias-Munoz A."/>
            <person name="McGill C.J."/>
            <person name="Rodriguez I.M."/>
            <person name="Rodriguez B."/>
            <person name="Murad R."/>
            <person name="Mortazavi A."/>
        </authorList>
    </citation>
    <scope>NUCLEOTIDE SEQUENCE [LARGE SCALE GENOMIC DNA]</scope>
    <source>
        <strain evidence="1 2">ALL</strain>
    </source>
</reference>
<name>A0A4U8UMK0_STECR</name>
<dbReference type="AlphaFoldDB" id="A0A4U8UMK0"/>
<keyword evidence="2" id="KW-1185">Reference proteome</keyword>
<protein>
    <submittedName>
        <fullName evidence="1">Uncharacterized protein</fullName>
    </submittedName>
</protein>
<evidence type="ECO:0000313" key="1">
    <source>
        <dbReference type="EMBL" id="TMS34162.1"/>
    </source>
</evidence>